<feature type="compositionally biased region" description="Polar residues" evidence="2">
    <location>
        <begin position="211"/>
        <end position="224"/>
    </location>
</feature>
<keyword evidence="6" id="KW-1185">Reference proteome</keyword>
<feature type="compositionally biased region" description="Low complexity" evidence="2">
    <location>
        <begin position="42"/>
        <end position="53"/>
    </location>
</feature>
<dbReference type="InterPro" id="IPR013929">
    <property type="entry name" value="RPAP1_C"/>
</dbReference>
<dbReference type="PANTHER" id="PTHR21483">
    <property type="entry name" value="RNA POLYMERASE II-ASSOCIATED PROTEIN 1"/>
    <property type="match status" value="1"/>
</dbReference>
<dbReference type="InterPro" id="IPR016024">
    <property type="entry name" value="ARM-type_fold"/>
</dbReference>
<dbReference type="EMBL" id="MCGE01000026">
    <property type="protein sequence ID" value="ORZ09829.1"/>
    <property type="molecule type" value="Genomic_DNA"/>
</dbReference>
<sequence length="1258" mass="140449">MNRSNIRSNPAHYDRDEDLEQLQREFMNSNEVSSASVSRKAPPSFGSGSKKPSLFAQRRAAAAAAATATTTTARSPSEKKSGITIADLANEGSSSGVAMPGLESASSNMPGLEETSAMPGLSSTTVEDHPNDQGDSAISYEPVVDPNPEPHIPATKKMLDLTSMLGSILGQVTEHSVENVTAPTLTAQHQGFPQPTHRSVFRKHQQQQQQKMEMTTSPASTAVSDNADDESQSKHQHDYQNENDQRIAAMTDDEIQAARDEILGSLSQDSIAYLNQLQGKRAKPLSDIPQQKQQSPRSGETAGNDYTDGAAAGDDDLWAMKNKYFADVPLEGDKLAWIDDRFKAHMDNNKSKEDGAAAGDGEKEDGNVDPVYRQLRFDLQGRVVDPNDVNRARQQELHHHGDQPDQAGYTLAELFYLVRSQVPSQRALILNILTRILEHAKKDPLQKDNKAIIQVFRRRDVAAAVYFRSALDDRHLVVVISAIQALLALATVDRLEDESSSLVTFNTWLGHISQPLLAAPQETTKKWVNKMKSATMGGGHDQQGTDDDAGLAERDMLDALTQMDIFARLRYLMAVDSDVRVSDSTSMERMVELLTCMAELKGEAICEAILANGVFDLALGWVDDQQQHNMDVGSSPEHRLRVLRLVTAVIRGSKKAAMDVKDAVTLLTLPWLATSAATHGDYQVQIESLKILRLLACYGIVVPTLQDLQDTVMQWLAAAINSNKKALDMGDTTRVDNNNRAATVIGLLEVLLHAAADPHKTTPAHAINWHQPSSFLPLITTLLDTTTASMAIGKTKNEMLHGTCLGYLSTWTSYLDKFPPESMDTLKQVWDVMQQQQMNQDQKENTNLSSHWILRYMQLWLYFTKLDGNKTIATPWITASMMEQSRAYWKSLGYLVQQALTHNDFYGRMVYYLWHRIMDSNEELETDGLNAERGDVDDATMGMVVNSLHAGVVETWLARALLRMCVLSCLDKDNTELANELEPFYLNQGNDNDRDEGETRDVRLSKQLMELDGQDISTLCYPRKTGPDAASSVDAWLLSPVDEIYYWDKSQVTQHLLQQQLHDSTEIQSQQQQRGPITTVTNVVINTLQAVWQLHLHHLDHSLLLVSLMKIFLVGDREGQSLMVDGAAAIREIFWDEALATQMDRWMNVLEDQDNKKPLITGLTSLEQAWLTSSDYTRQAHVPFYQFYQAFLSQYASVSLGHRVYSRVLAFVAKKVSDQVDYRHLLLSDYQDILTTLKRQGYSLDLATPSMEQKTNVV</sequence>
<comment type="similarity">
    <text evidence="1">Belongs to the RPAP1 family.</text>
</comment>
<protein>
    <recommendedName>
        <fullName evidence="7">RNA polymerase II-associated protein 1 C-terminal domain-containing protein</fullName>
    </recommendedName>
</protein>
<dbReference type="PANTHER" id="PTHR21483:SF18">
    <property type="entry name" value="RNA POLYMERASE II-ASSOCIATED PROTEIN 1"/>
    <property type="match status" value="1"/>
</dbReference>
<organism evidence="5 6">
    <name type="scientific">Absidia repens</name>
    <dbReference type="NCBI Taxonomy" id="90262"/>
    <lineage>
        <taxon>Eukaryota</taxon>
        <taxon>Fungi</taxon>
        <taxon>Fungi incertae sedis</taxon>
        <taxon>Mucoromycota</taxon>
        <taxon>Mucoromycotina</taxon>
        <taxon>Mucoromycetes</taxon>
        <taxon>Mucorales</taxon>
        <taxon>Cunninghamellaceae</taxon>
        <taxon>Absidia</taxon>
    </lineage>
</organism>
<dbReference type="GO" id="GO:0006366">
    <property type="term" value="P:transcription by RNA polymerase II"/>
    <property type="evidence" value="ECO:0007669"/>
    <property type="project" value="InterPro"/>
</dbReference>
<feature type="compositionally biased region" description="Polar residues" evidence="2">
    <location>
        <begin position="188"/>
        <end position="197"/>
    </location>
</feature>
<name>A0A1X2I5F3_9FUNG</name>
<gene>
    <name evidence="5" type="ORF">BCR42DRAFT_494772</name>
</gene>
<evidence type="ECO:0000256" key="1">
    <source>
        <dbReference type="ARBA" id="ARBA00009953"/>
    </source>
</evidence>
<dbReference type="Pfam" id="PF08620">
    <property type="entry name" value="RPAP1_C"/>
    <property type="match status" value="1"/>
</dbReference>
<feature type="region of interest" description="Disordered" evidence="2">
    <location>
        <begin position="281"/>
        <end position="309"/>
    </location>
</feature>
<feature type="region of interest" description="Disordered" evidence="2">
    <location>
        <begin position="188"/>
        <end position="240"/>
    </location>
</feature>
<evidence type="ECO:0000259" key="3">
    <source>
        <dbReference type="Pfam" id="PF08620"/>
    </source>
</evidence>
<feature type="compositionally biased region" description="Low complexity" evidence="2">
    <location>
        <begin position="60"/>
        <end position="73"/>
    </location>
</feature>
<comment type="caution">
    <text evidence="5">The sequence shown here is derived from an EMBL/GenBank/DDBJ whole genome shotgun (WGS) entry which is preliminary data.</text>
</comment>
<dbReference type="STRING" id="90262.A0A1X2I5F3"/>
<feature type="domain" description="RPAP1 C-terminal" evidence="3">
    <location>
        <begin position="374"/>
        <end position="440"/>
    </location>
</feature>
<proteinExistence type="inferred from homology"/>
<evidence type="ECO:0008006" key="7">
    <source>
        <dbReference type="Google" id="ProtNLM"/>
    </source>
</evidence>
<dbReference type="AlphaFoldDB" id="A0A1X2I5F3"/>
<dbReference type="InterPro" id="IPR013930">
    <property type="entry name" value="RPAP1_N"/>
</dbReference>
<feature type="compositionally biased region" description="Polar residues" evidence="2">
    <location>
        <begin position="26"/>
        <end position="37"/>
    </location>
</feature>
<feature type="compositionally biased region" description="Polar residues" evidence="2">
    <location>
        <begin position="288"/>
        <end position="298"/>
    </location>
</feature>
<dbReference type="SUPFAM" id="SSF48371">
    <property type="entry name" value="ARM repeat"/>
    <property type="match status" value="1"/>
</dbReference>
<dbReference type="OrthoDB" id="348201at2759"/>
<evidence type="ECO:0000259" key="4">
    <source>
        <dbReference type="Pfam" id="PF08621"/>
    </source>
</evidence>
<evidence type="ECO:0000256" key="2">
    <source>
        <dbReference type="SAM" id="MobiDB-lite"/>
    </source>
</evidence>
<dbReference type="Proteomes" id="UP000193560">
    <property type="component" value="Unassembled WGS sequence"/>
</dbReference>
<dbReference type="Pfam" id="PF08621">
    <property type="entry name" value="RPAP1_N"/>
    <property type="match status" value="1"/>
</dbReference>
<feature type="compositionally biased region" description="Basic and acidic residues" evidence="2">
    <location>
        <begin position="231"/>
        <end position="240"/>
    </location>
</feature>
<dbReference type="InterPro" id="IPR039913">
    <property type="entry name" value="RPAP1/Rba50"/>
</dbReference>
<feature type="compositionally biased region" description="Basic and acidic residues" evidence="2">
    <location>
        <begin position="347"/>
        <end position="366"/>
    </location>
</feature>
<evidence type="ECO:0000313" key="5">
    <source>
        <dbReference type="EMBL" id="ORZ09829.1"/>
    </source>
</evidence>
<accession>A0A1X2I5F3</accession>
<feature type="domain" description="RPAP1 N-terminal" evidence="4">
    <location>
        <begin position="241"/>
        <end position="274"/>
    </location>
</feature>
<evidence type="ECO:0000313" key="6">
    <source>
        <dbReference type="Proteomes" id="UP000193560"/>
    </source>
</evidence>
<feature type="region of interest" description="Disordered" evidence="2">
    <location>
        <begin position="1"/>
        <end position="146"/>
    </location>
</feature>
<feature type="region of interest" description="Disordered" evidence="2">
    <location>
        <begin position="347"/>
        <end position="368"/>
    </location>
</feature>
<reference evidence="5 6" key="1">
    <citation type="submission" date="2016-07" db="EMBL/GenBank/DDBJ databases">
        <title>Pervasive Adenine N6-methylation of Active Genes in Fungi.</title>
        <authorList>
            <consortium name="DOE Joint Genome Institute"/>
            <person name="Mondo S.J."/>
            <person name="Dannebaum R.O."/>
            <person name="Kuo R.C."/>
            <person name="Labutti K."/>
            <person name="Haridas S."/>
            <person name="Kuo A."/>
            <person name="Salamov A."/>
            <person name="Ahrendt S.R."/>
            <person name="Lipzen A."/>
            <person name="Sullivan W."/>
            <person name="Andreopoulos W.B."/>
            <person name="Clum A."/>
            <person name="Lindquist E."/>
            <person name="Daum C."/>
            <person name="Ramamoorthy G.K."/>
            <person name="Gryganskyi A."/>
            <person name="Culley D."/>
            <person name="Magnuson J.K."/>
            <person name="James T.Y."/>
            <person name="O'Malley M.A."/>
            <person name="Stajich J.E."/>
            <person name="Spatafora J.W."/>
            <person name="Visel A."/>
            <person name="Grigoriev I.V."/>
        </authorList>
    </citation>
    <scope>NUCLEOTIDE SEQUENCE [LARGE SCALE GENOMIC DNA]</scope>
    <source>
        <strain evidence="5 6">NRRL 1336</strain>
    </source>
</reference>